<keyword evidence="3" id="KW-1185">Reference proteome</keyword>
<reference evidence="2" key="1">
    <citation type="submission" date="2020-03" db="EMBL/GenBank/DDBJ databases">
        <authorList>
            <person name="Weist P."/>
        </authorList>
    </citation>
    <scope>NUCLEOTIDE SEQUENCE</scope>
</reference>
<evidence type="ECO:0000313" key="2">
    <source>
        <dbReference type="EMBL" id="CAB1454618.1"/>
    </source>
</evidence>
<dbReference type="AlphaFoldDB" id="A0A9N7Z3U1"/>
<gene>
    <name evidence="2" type="ORF">PLEPLA_LOCUS42384</name>
</gene>
<organism evidence="2 3">
    <name type="scientific">Pleuronectes platessa</name>
    <name type="common">European plaice</name>
    <dbReference type="NCBI Taxonomy" id="8262"/>
    <lineage>
        <taxon>Eukaryota</taxon>
        <taxon>Metazoa</taxon>
        <taxon>Chordata</taxon>
        <taxon>Craniata</taxon>
        <taxon>Vertebrata</taxon>
        <taxon>Euteleostomi</taxon>
        <taxon>Actinopterygii</taxon>
        <taxon>Neopterygii</taxon>
        <taxon>Teleostei</taxon>
        <taxon>Neoteleostei</taxon>
        <taxon>Acanthomorphata</taxon>
        <taxon>Carangaria</taxon>
        <taxon>Pleuronectiformes</taxon>
        <taxon>Pleuronectoidei</taxon>
        <taxon>Pleuronectidae</taxon>
        <taxon>Pleuronectes</taxon>
    </lineage>
</organism>
<dbReference type="Pfam" id="PF16274">
    <property type="entry name" value="Qua1"/>
    <property type="match status" value="1"/>
</dbReference>
<feature type="non-terminal residue" evidence="2">
    <location>
        <position position="1"/>
    </location>
</feature>
<name>A0A9N7Z3U1_PLEPL</name>
<sequence>MQVVSSMGSDTEAITVFSSLRRNSHCTILLRSAGTVFVYPAAPRCQNVANNVCEGRGGGAAAARWADPLRAAGLSPARPARSSAGTAMNSNKCLPELVAEKNTLDPSFVHALRLLAE</sequence>
<feature type="domain" description="KHDRBS Qua1" evidence="1">
    <location>
        <begin position="92"/>
        <end position="117"/>
    </location>
</feature>
<dbReference type="EMBL" id="CADEAL010004219">
    <property type="protein sequence ID" value="CAB1454618.1"/>
    <property type="molecule type" value="Genomic_DNA"/>
</dbReference>
<proteinExistence type="predicted"/>
<dbReference type="InterPro" id="IPR032571">
    <property type="entry name" value="Qua1_dom"/>
</dbReference>
<evidence type="ECO:0000259" key="1">
    <source>
        <dbReference type="Pfam" id="PF16274"/>
    </source>
</evidence>
<dbReference type="Proteomes" id="UP001153269">
    <property type="component" value="Unassembled WGS sequence"/>
</dbReference>
<protein>
    <recommendedName>
        <fullName evidence="1">KHDRBS Qua1 domain-containing protein</fullName>
    </recommendedName>
</protein>
<comment type="caution">
    <text evidence="2">The sequence shown here is derived from an EMBL/GenBank/DDBJ whole genome shotgun (WGS) entry which is preliminary data.</text>
</comment>
<accession>A0A9N7Z3U1</accession>
<evidence type="ECO:0000313" key="3">
    <source>
        <dbReference type="Proteomes" id="UP001153269"/>
    </source>
</evidence>